<feature type="transmembrane region" description="Helical" evidence="8">
    <location>
        <begin position="32"/>
        <end position="56"/>
    </location>
</feature>
<dbReference type="PANTHER" id="PTHR42703">
    <property type="entry name" value="NADH DEHYDROGENASE"/>
    <property type="match status" value="1"/>
</dbReference>
<evidence type="ECO:0000313" key="11">
    <source>
        <dbReference type="Proteomes" id="UP000001661"/>
    </source>
</evidence>
<feature type="transmembrane region" description="Helical" evidence="8">
    <location>
        <begin position="285"/>
        <end position="304"/>
    </location>
</feature>
<dbReference type="InterPro" id="IPR003918">
    <property type="entry name" value="NADH_UbQ_OxRdtase"/>
</dbReference>
<dbReference type="eggNOG" id="COG0651">
    <property type="taxonomic scope" value="Bacteria"/>
</dbReference>
<dbReference type="InterPro" id="IPR050586">
    <property type="entry name" value="CPA3_Na-H_Antiporter_D"/>
</dbReference>
<dbReference type="PANTHER" id="PTHR42703:SF1">
    <property type="entry name" value="NA(+)_H(+) ANTIPORTER SUBUNIT D1"/>
    <property type="match status" value="1"/>
</dbReference>
<dbReference type="EMBL" id="CP002105">
    <property type="protein sequence ID" value="ADL12620.1"/>
    <property type="molecule type" value="Genomic_DNA"/>
</dbReference>
<feature type="transmembrane region" description="Helical" evidence="8">
    <location>
        <begin position="250"/>
        <end position="273"/>
    </location>
</feature>
<evidence type="ECO:0000256" key="5">
    <source>
        <dbReference type="ARBA" id="ARBA00022989"/>
    </source>
</evidence>
<feature type="domain" description="NADH:quinone oxidoreductase/Mrp antiporter transmembrane" evidence="9">
    <location>
        <begin position="134"/>
        <end position="429"/>
    </location>
</feature>
<keyword evidence="4 7" id="KW-0812">Transmembrane</keyword>
<dbReference type="AlphaFoldDB" id="D9QQ29"/>
<keyword evidence="11" id="KW-1185">Reference proteome</keyword>
<evidence type="ECO:0000256" key="6">
    <source>
        <dbReference type="ARBA" id="ARBA00023136"/>
    </source>
</evidence>
<feature type="transmembrane region" description="Helical" evidence="8">
    <location>
        <begin position="342"/>
        <end position="360"/>
    </location>
</feature>
<dbReference type="STRING" id="574087.Acear_1097"/>
<evidence type="ECO:0000256" key="8">
    <source>
        <dbReference type="SAM" id="Phobius"/>
    </source>
</evidence>
<feature type="transmembrane region" description="Helical" evidence="8">
    <location>
        <begin position="137"/>
        <end position="157"/>
    </location>
</feature>
<dbReference type="HOGENOM" id="CLU_007100_9_5_9"/>
<dbReference type="InterPro" id="IPR001750">
    <property type="entry name" value="ND/Mrp_TM"/>
</dbReference>
<evidence type="ECO:0000256" key="2">
    <source>
        <dbReference type="ARBA" id="ARBA00005346"/>
    </source>
</evidence>
<gene>
    <name evidence="10" type="ordered locus">Acear_1097</name>
</gene>
<dbReference type="GO" id="GO:0005886">
    <property type="term" value="C:plasma membrane"/>
    <property type="evidence" value="ECO:0007669"/>
    <property type="project" value="UniProtKB-SubCell"/>
</dbReference>
<feature type="transmembrane region" description="Helical" evidence="8">
    <location>
        <begin position="460"/>
        <end position="478"/>
    </location>
</feature>
<dbReference type="PRINTS" id="PR01437">
    <property type="entry name" value="NUOXDRDTASE4"/>
</dbReference>
<evidence type="ECO:0000313" key="10">
    <source>
        <dbReference type="EMBL" id="ADL12620.1"/>
    </source>
</evidence>
<feature type="transmembrane region" description="Helical" evidence="8">
    <location>
        <begin position="76"/>
        <end position="101"/>
    </location>
</feature>
<feature type="transmembrane region" description="Helical" evidence="8">
    <location>
        <begin position="6"/>
        <end position="25"/>
    </location>
</feature>
<protein>
    <submittedName>
        <fullName evidence="10">Multisubunit sodium/proton antiporter, MrpD subunit (2.A.63.1)</fullName>
    </submittedName>
</protein>
<keyword evidence="3" id="KW-1003">Cell membrane</keyword>
<feature type="transmembrane region" description="Helical" evidence="8">
    <location>
        <begin position="311"/>
        <end position="330"/>
    </location>
</feature>
<comment type="similarity">
    <text evidence="2">Belongs to the CPA3 antiporters (TC 2.A.63) subunit D family.</text>
</comment>
<name>D9QQ29_ACEAZ</name>
<organism evidence="10 11">
    <name type="scientific">Acetohalobium arabaticum (strain ATCC 49924 / DSM 5501 / Z-7288)</name>
    <dbReference type="NCBI Taxonomy" id="574087"/>
    <lineage>
        <taxon>Bacteria</taxon>
        <taxon>Bacillati</taxon>
        <taxon>Bacillota</taxon>
        <taxon>Clostridia</taxon>
        <taxon>Halanaerobiales</taxon>
        <taxon>Halobacteroidaceae</taxon>
        <taxon>Acetohalobium</taxon>
    </lineage>
</organism>
<evidence type="ECO:0000256" key="3">
    <source>
        <dbReference type="ARBA" id="ARBA00022475"/>
    </source>
</evidence>
<accession>D9QQ29</accession>
<dbReference type="Proteomes" id="UP000001661">
    <property type="component" value="Chromosome"/>
</dbReference>
<keyword evidence="5 8" id="KW-1133">Transmembrane helix</keyword>
<reference evidence="10" key="2">
    <citation type="submission" date="2010-07" db="EMBL/GenBank/DDBJ databases">
        <title>The complete genome of Acetohalobium arabaticum DSM 5501.</title>
        <authorList>
            <consortium name="US DOE Joint Genome Institute (JGI-PGF)"/>
            <person name="Lucas S."/>
            <person name="Copeland A."/>
            <person name="Lapidus A."/>
            <person name="Glavina del Rio T."/>
            <person name="Dalin E."/>
            <person name="Tice H."/>
            <person name="Bruce D."/>
            <person name="Goodwin L."/>
            <person name="Pitluck S."/>
            <person name="Kyrpides N."/>
            <person name="Mavromatis K."/>
            <person name="Ivanova N."/>
            <person name="Mikhailova N."/>
            <person name="Chertkov O."/>
            <person name="Brettin T."/>
            <person name="Detter J.C."/>
            <person name="Han C."/>
            <person name="Tapia R."/>
            <person name="Larimer F."/>
            <person name="Land M."/>
            <person name="Hauser L."/>
            <person name="Markowitz V."/>
            <person name="Cheng J.-F."/>
            <person name="Hugenholtz P."/>
            <person name="Woyke T."/>
            <person name="Wu D."/>
            <person name="Tindall B."/>
            <person name="Pomrenke H.G."/>
            <person name="Schneider S."/>
            <person name="Klenk H.-P."/>
            <person name="Eisen J.A."/>
        </authorList>
    </citation>
    <scope>NUCLEOTIDE SEQUENCE</scope>
    <source>
        <strain evidence="10">DSM 5501</strain>
    </source>
</reference>
<feature type="transmembrane region" description="Helical" evidence="8">
    <location>
        <begin position="169"/>
        <end position="188"/>
    </location>
</feature>
<dbReference type="GO" id="GO:0042773">
    <property type="term" value="P:ATP synthesis coupled electron transport"/>
    <property type="evidence" value="ECO:0007669"/>
    <property type="project" value="InterPro"/>
</dbReference>
<evidence type="ECO:0000256" key="7">
    <source>
        <dbReference type="RuleBase" id="RU000320"/>
    </source>
</evidence>
<feature type="transmembrane region" description="Helical" evidence="8">
    <location>
        <begin position="213"/>
        <end position="238"/>
    </location>
</feature>
<dbReference type="KEGG" id="aar:Acear_1097"/>
<comment type="subcellular location">
    <subcellularLocation>
        <location evidence="1">Cell membrane</location>
        <topology evidence="1">Multi-pass membrane protein</topology>
    </subcellularLocation>
    <subcellularLocation>
        <location evidence="7">Membrane</location>
        <topology evidence="7">Multi-pass membrane protein</topology>
    </subcellularLocation>
</comment>
<keyword evidence="6 8" id="KW-0472">Membrane</keyword>
<dbReference type="OrthoDB" id="9807568at2"/>
<evidence type="ECO:0000259" key="9">
    <source>
        <dbReference type="Pfam" id="PF00361"/>
    </source>
</evidence>
<dbReference type="Pfam" id="PF00361">
    <property type="entry name" value="Proton_antipo_M"/>
    <property type="match status" value="1"/>
</dbReference>
<evidence type="ECO:0000256" key="1">
    <source>
        <dbReference type="ARBA" id="ARBA00004651"/>
    </source>
</evidence>
<feature type="transmembrane region" description="Helical" evidence="8">
    <location>
        <begin position="418"/>
        <end position="439"/>
    </location>
</feature>
<proteinExistence type="inferred from homology"/>
<dbReference type="RefSeq" id="WP_013278066.1">
    <property type="nucleotide sequence ID" value="NC_014378.1"/>
</dbReference>
<sequence length="497" mass="54299">MNISEHLPISIVLFQLIVGVMLPLFHKWKESFTSIIVAFAAIINVLISSASILQILKSGTRTYQLGGWASHLGIEVVFDNITALTSLLISVIFMIIIFYAIKGIEEEIDSKQVGHYFSLFFFLNAAMYGMAMAFDIFNLYVFMEISLIASVGIVTIKDTPEAIQGGFKYLILNAIGSSTILLGIGMIYQTTGYLNFIWIAQEINSAWANSPQVITAVIGLFIVGFSLKSALFPLHIWLPDAHSAAPTPSSAMLSGLIIKVYCISLIRIIYIVLSPQVLEAIPLGSILRILAAISILFGSFFAILQTDIKRMLAYSSVSQIGYIVLGFSLFTQSGLQGSLLHVINHAFMKSGLFLAAGNIIKKTGIKKINRLSGLGRKMPVTFTAFSLGALAMIGIPPLNGFFSKWYLALGSLEANMPIYLVVIIVSSLLNATYYLPVIVKGFFYESQENLDGFKEVKPSLYIPPILLGSSCLVLGLGIKWPMKIIDQVAKTLLTMGG</sequence>
<feature type="transmembrane region" description="Helical" evidence="8">
    <location>
        <begin position="113"/>
        <end position="131"/>
    </location>
</feature>
<evidence type="ECO:0000256" key="4">
    <source>
        <dbReference type="ARBA" id="ARBA00022692"/>
    </source>
</evidence>
<feature type="transmembrane region" description="Helical" evidence="8">
    <location>
        <begin position="380"/>
        <end position="398"/>
    </location>
</feature>
<dbReference type="GO" id="GO:0008137">
    <property type="term" value="F:NADH dehydrogenase (ubiquinone) activity"/>
    <property type="evidence" value="ECO:0007669"/>
    <property type="project" value="InterPro"/>
</dbReference>
<reference evidence="10" key="1">
    <citation type="journal article" date="2010" name="Stand. Genomic Sci.">
        <title>Complete genome sequence of Acetohalobium arabaticum type strain (Z-7288).</title>
        <authorList>
            <person name="Sikorski J."/>
            <person name="Lapidus A."/>
            <person name="Chertkov O."/>
            <person name="Lucas S."/>
            <person name="Copeland A."/>
            <person name="Glavina Del Rio T."/>
            <person name="Nolan M."/>
            <person name="Tice H."/>
            <person name="Cheng J.F."/>
            <person name="Han C."/>
            <person name="Brambilla E."/>
            <person name="Pitluck S."/>
            <person name="Liolios K."/>
            <person name="Ivanova N."/>
            <person name="Mavromatis K."/>
            <person name="Mikhailova N."/>
            <person name="Pati A."/>
            <person name="Bruce D."/>
            <person name="Detter C."/>
            <person name="Tapia R."/>
            <person name="Goodwin L."/>
            <person name="Chen A."/>
            <person name="Palaniappan K."/>
            <person name="Land M."/>
            <person name="Hauser L."/>
            <person name="Chang Y.J."/>
            <person name="Jeffries C.D."/>
            <person name="Rohde M."/>
            <person name="Goker M."/>
            <person name="Spring S."/>
            <person name="Woyke T."/>
            <person name="Bristow J."/>
            <person name="Eisen J.A."/>
            <person name="Markowitz V."/>
            <person name="Hugenholtz P."/>
            <person name="Kyrpides N.C."/>
            <person name="Klenk H.P."/>
        </authorList>
    </citation>
    <scope>NUCLEOTIDE SEQUENCE [LARGE SCALE GENOMIC DNA]</scope>
    <source>
        <strain evidence="10">DSM 5501</strain>
    </source>
</reference>